<keyword evidence="9" id="KW-0472">Membrane</keyword>
<evidence type="ECO:0000256" key="8">
    <source>
        <dbReference type="ARBA" id="ARBA00022989"/>
    </source>
</evidence>
<keyword evidence="5" id="KW-0808">Transferase</keyword>
<proteinExistence type="inferred from homology"/>
<evidence type="ECO:0000256" key="9">
    <source>
        <dbReference type="ARBA" id="ARBA00023136"/>
    </source>
</evidence>
<protein>
    <recommendedName>
        <fullName evidence="11">Mannosyltransferase</fullName>
        <ecNumber evidence="11">2.4.1.-</ecNumber>
    </recommendedName>
</protein>
<dbReference type="EMBL" id="CP120627">
    <property type="protein sequence ID" value="WEW56465.1"/>
    <property type="molecule type" value="Genomic_DNA"/>
</dbReference>
<comment type="subcellular location">
    <subcellularLocation>
        <location evidence="1 11">Endoplasmic reticulum membrane</location>
        <topology evidence="1 11">Multi-pass membrane protein</topology>
    </subcellularLocation>
</comment>
<comment type="pathway">
    <text evidence="2">Glycolipid biosynthesis; glycosylphosphatidylinositol-anchor biosynthesis.</text>
</comment>
<evidence type="ECO:0000313" key="14">
    <source>
        <dbReference type="Proteomes" id="UP001219355"/>
    </source>
</evidence>
<name>A0AAF0DER2_9EURO</name>
<evidence type="ECO:0000256" key="6">
    <source>
        <dbReference type="ARBA" id="ARBA00022692"/>
    </source>
</evidence>
<organism evidence="13 14">
    <name type="scientific">Emydomyces testavorans</name>
    <dbReference type="NCBI Taxonomy" id="2070801"/>
    <lineage>
        <taxon>Eukaryota</taxon>
        <taxon>Fungi</taxon>
        <taxon>Dikarya</taxon>
        <taxon>Ascomycota</taxon>
        <taxon>Pezizomycotina</taxon>
        <taxon>Eurotiomycetes</taxon>
        <taxon>Eurotiomycetidae</taxon>
        <taxon>Onygenales</taxon>
        <taxon>Nannizziopsiaceae</taxon>
        <taxon>Emydomyces</taxon>
    </lineage>
</organism>
<keyword evidence="14" id="KW-1185">Reference proteome</keyword>
<dbReference type="GO" id="GO:0000026">
    <property type="term" value="F:alpha-1,2-mannosyltransferase activity"/>
    <property type="evidence" value="ECO:0007669"/>
    <property type="project" value="TreeGrafter"/>
</dbReference>
<feature type="signal peptide" evidence="12">
    <location>
        <begin position="1"/>
        <end position="17"/>
    </location>
</feature>
<keyword evidence="6" id="KW-0812">Transmembrane</keyword>
<keyword evidence="12" id="KW-0732">Signal</keyword>
<dbReference type="GO" id="GO:0005789">
    <property type="term" value="C:endoplasmic reticulum membrane"/>
    <property type="evidence" value="ECO:0007669"/>
    <property type="project" value="UniProtKB-SubCell"/>
</dbReference>
<feature type="chain" id="PRO_5042089461" description="Mannosyltransferase" evidence="12">
    <location>
        <begin position="18"/>
        <end position="183"/>
    </location>
</feature>
<keyword evidence="7 11" id="KW-0256">Endoplasmic reticulum</keyword>
<accession>A0AAF0DER2</accession>
<gene>
    <name evidence="13" type="primary">SMP3_2</name>
    <name evidence="13" type="ORF">PRK78_001909</name>
</gene>
<dbReference type="Pfam" id="PF03901">
    <property type="entry name" value="Glyco_transf_22"/>
    <property type="match status" value="1"/>
</dbReference>
<evidence type="ECO:0000256" key="10">
    <source>
        <dbReference type="ARBA" id="ARBA00038466"/>
    </source>
</evidence>
<comment type="similarity">
    <text evidence="10">Belongs to the glycosyltransferase 22 family. PIGZ subfamily.</text>
</comment>
<evidence type="ECO:0000256" key="11">
    <source>
        <dbReference type="RuleBase" id="RU363075"/>
    </source>
</evidence>
<evidence type="ECO:0000256" key="5">
    <source>
        <dbReference type="ARBA" id="ARBA00022679"/>
    </source>
</evidence>
<evidence type="ECO:0000256" key="4">
    <source>
        <dbReference type="ARBA" id="ARBA00022676"/>
    </source>
</evidence>
<evidence type="ECO:0000256" key="2">
    <source>
        <dbReference type="ARBA" id="ARBA00004687"/>
    </source>
</evidence>
<dbReference type="AlphaFoldDB" id="A0AAF0DER2"/>
<sequence>MWRRTYLILLLVRVYFAFSPTYLHPDENFQGPELFAGRVYSYPTHLTWEFTSSRPIRSVFPLWLLYDLPMTILKWFWTEAGTGNTPPYLIYYVLRGTMFGLSFVLEDWAIHELIASPRHRIRAVVLVASSYVTWTYQTHTFSNSLETLLVAWSLVVIQRILENRVRLAAMGAVGKLVLARSGT</sequence>
<dbReference type="GO" id="GO:0006506">
    <property type="term" value="P:GPI anchor biosynthetic process"/>
    <property type="evidence" value="ECO:0007669"/>
    <property type="project" value="UniProtKB-KW"/>
</dbReference>
<keyword evidence="4 11" id="KW-0328">Glycosyltransferase</keyword>
<dbReference type="InterPro" id="IPR005599">
    <property type="entry name" value="GPI_mannosylTrfase"/>
</dbReference>
<keyword evidence="3" id="KW-0337">GPI-anchor biosynthesis</keyword>
<evidence type="ECO:0000256" key="1">
    <source>
        <dbReference type="ARBA" id="ARBA00004477"/>
    </source>
</evidence>
<dbReference type="Proteomes" id="UP001219355">
    <property type="component" value="Chromosome 1"/>
</dbReference>
<evidence type="ECO:0000313" key="13">
    <source>
        <dbReference type="EMBL" id="WEW56465.1"/>
    </source>
</evidence>
<dbReference type="EC" id="2.4.1.-" evidence="11"/>
<dbReference type="PANTHER" id="PTHR22760">
    <property type="entry name" value="GLYCOSYLTRANSFERASE"/>
    <property type="match status" value="1"/>
</dbReference>
<evidence type="ECO:0000256" key="3">
    <source>
        <dbReference type="ARBA" id="ARBA00022502"/>
    </source>
</evidence>
<evidence type="ECO:0000256" key="7">
    <source>
        <dbReference type="ARBA" id="ARBA00022824"/>
    </source>
</evidence>
<keyword evidence="8" id="KW-1133">Transmembrane helix</keyword>
<reference evidence="13" key="1">
    <citation type="submission" date="2023-03" db="EMBL/GenBank/DDBJ databases">
        <title>Emydomyces testavorans Genome Sequence.</title>
        <authorList>
            <person name="Hoyer L."/>
        </authorList>
    </citation>
    <scope>NUCLEOTIDE SEQUENCE</scope>
    <source>
        <strain evidence="13">16-2883</strain>
    </source>
</reference>
<dbReference type="PANTHER" id="PTHR22760:SF3">
    <property type="entry name" value="GPI MANNOSYLTRANSFERASE 4"/>
    <property type="match status" value="1"/>
</dbReference>
<evidence type="ECO:0000256" key="12">
    <source>
        <dbReference type="SAM" id="SignalP"/>
    </source>
</evidence>